<dbReference type="Proteomes" id="UP001497512">
    <property type="component" value="Chromosome 1"/>
</dbReference>
<dbReference type="EMBL" id="OZ019893">
    <property type="protein sequence ID" value="CAK9191885.1"/>
    <property type="molecule type" value="Genomic_DNA"/>
</dbReference>
<organism evidence="7 8">
    <name type="scientific">Sphagnum troendelagicum</name>
    <dbReference type="NCBI Taxonomy" id="128251"/>
    <lineage>
        <taxon>Eukaryota</taxon>
        <taxon>Viridiplantae</taxon>
        <taxon>Streptophyta</taxon>
        <taxon>Embryophyta</taxon>
        <taxon>Bryophyta</taxon>
        <taxon>Sphagnophytina</taxon>
        <taxon>Sphagnopsida</taxon>
        <taxon>Sphagnales</taxon>
        <taxon>Sphagnaceae</taxon>
        <taxon>Sphagnum</taxon>
    </lineage>
</organism>
<evidence type="ECO:0000313" key="8">
    <source>
        <dbReference type="Proteomes" id="UP001497512"/>
    </source>
</evidence>
<reference evidence="7 8" key="1">
    <citation type="submission" date="2024-02" db="EMBL/GenBank/DDBJ databases">
        <authorList>
            <consortium name="ELIXIR-Norway"/>
            <consortium name="Elixir Norway"/>
        </authorList>
    </citation>
    <scope>NUCLEOTIDE SEQUENCE [LARGE SCALE GENOMIC DNA]</scope>
</reference>
<keyword evidence="2 5" id="KW-0812">Transmembrane</keyword>
<comment type="subcellular location">
    <subcellularLocation>
        <location evidence="1">Membrane</location>
        <topology evidence="1">Single-pass membrane protein</topology>
    </subcellularLocation>
</comment>
<gene>
    <name evidence="7" type="ORF">CSSPTR1EN2_LOCUS1614</name>
</gene>
<dbReference type="InterPro" id="IPR004864">
    <property type="entry name" value="LEA_2"/>
</dbReference>
<keyword evidence="4 5" id="KW-0472">Membrane</keyword>
<evidence type="ECO:0000256" key="4">
    <source>
        <dbReference type="ARBA" id="ARBA00023136"/>
    </source>
</evidence>
<protein>
    <recommendedName>
        <fullName evidence="6">Late embryogenesis abundant protein LEA-2 subgroup domain-containing protein</fullName>
    </recommendedName>
</protein>
<evidence type="ECO:0000259" key="6">
    <source>
        <dbReference type="Pfam" id="PF03168"/>
    </source>
</evidence>
<accession>A0ABP0TBS8</accession>
<dbReference type="InterPro" id="IPR044839">
    <property type="entry name" value="NDR1-like"/>
</dbReference>
<feature type="domain" description="Late embryogenesis abundant protein LEA-2 subgroup" evidence="6">
    <location>
        <begin position="115"/>
        <end position="207"/>
    </location>
</feature>
<evidence type="ECO:0000313" key="7">
    <source>
        <dbReference type="EMBL" id="CAK9191885.1"/>
    </source>
</evidence>
<keyword evidence="8" id="KW-1185">Reference proteome</keyword>
<sequence>MDRVHGYHQDLVEENGYHCDLTLTNPVDKNFTGKKRNNNLRCCRGSSWSLLSTVLGAVLLLVLISGAVYVLWPMSPEIEIKNWKLNGVSIGGKQGSGSVVPTVQLNVSLDLLIQMHNPNYVGGMYDLLTVQICYRGVEIGVVQSERVSIKAQSTVNFTATVDLEGHEILDKAKELWIDVSKGELPLTTLTTVDGAVQFLFIKPHVQVALACNLVVDPKEQVLLSEDCGLETGRLTTAGGISM</sequence>
<proteinExistence type="predicted"/>
<dbReference type="PANTHER" id="PTHR31234:SF4">
    <property type="entry name" value="EXPRESSED PROTEIN"/>
    <property type="match status" value="1"/>
</dbReference>
<keyword evidence="3 5" id="KW-1133">Transmembrane helix</keyword>
<evidence type="ECO:0000256" key="3">
    <source>
        <dbReference type="ARBA" id="ARBA00022989"/>
    </source>
</evidence>
<dbReference type="Pfam" id="PF03168">
    <property type="entry name" value="LEA_2"/>
    <property type="match status" value="1"/>
</dbReference>
<evidence type="ECO:0000256" key="5">
    <source>
        <dbReference type="SAM" id="Phobius"/>
    </source>
</evidence>
<evidence type="ECO:0000256" key="2">
    <source>
        <dbReference type="ARBA" id="ARBA00022692"/>
    </source>
</evidence>
<dbReference type="Gene3D" id="2.60.40.1820">
    <property type="match status" value="1"/>
</dbReference>
<dbReference type="PANTHER" id="PTHR31234">
    <property type="entry name" value="LATE EMBRYOGENESIS ABUNDANT (LEA) HYDROXYPROLINE-RICH GLYCOPROTEIN FAMILY"/>
    <property type="match status" value="1"/>
</dbReference>
<name>A0ABP0TBS8_9BRYO</name>
<feature type="transmembrane region" description="Helical" evidence="5">
    <location>
        <begin position="48"/>
        <end position="72"/>
    </location>
</feature>
<evidence type="ECO:0000256" key="1">
    <source>
        <dbReference type="ARBA" id="ARBA00004167"/>
    </source>
</evidence>